<comment type="caution">
    <text evidence="1">The sequence shown here is derived from an EMBL/GenBank/DDBJ whole genome shotgun (WGS) entry which is preliminary data.</text>
</comment>
<proteinExistence type="predicted"/>
<name>A0A9W5TXH3_9BACI</name>
<protein>
    <submittedName>
        <fullName evidence="1">Uncharacterized protein</fullName>
    </submittedName>
</protein>
<sequence length="89" mass="10772">MDVVEIEKNNYLFAMDKKPNDNKVYVLKKDTEEIRFLYMVKLVGNSKLDEQHKHVADTFFNRVDKLDHEGHSRDEIFKEMQLKRKQENE</sequence>
<reference evidence="1" key="1">
    <citation type="journal article" date="2014" name="Int. J. Syst. Evol. Microbiol.">
        <title>Complete genome sequence of Corynebacterium casei LMG S-19264T (=DSM 44701T), isolated from a smear-ripened cheese.</title>
        <authorList>
            <consortium name="US DOE Joint Genome Institute (JGI-PGF)"/>
            <person name="Walter F."/>
            <person name="Albersmeier A."/>
            <person name="Kalinowski J."/>
            <person name="Ruckert C."/>
        </authorList>
    </citation>
    <scope>NUCLEOTIDE SEQUENCE</scope>
    <source>
        <strain evidence="1">CGMCC 1.15454</strain>
    </source>
</reference>
<dbReference type="EMBL" id="BMJD01000013">
    <property type="protein sequence ID" value="GGB42466.1"/>
    <property type="molecule type" value="Genomic_DNA"/>
</dbReference>
<dbReference type="RefSeq" id="WP_188725082.1">
    <property type="nucleotide sequence ID" value="NZ_BMJD01000013.1"/>
</dbReference>
<evidence type="ECO:0000313" key="2">
    <source>
        <dbReference type="Proteomes" id="UP000621492"/>
    </source>
</evidence>
<gene>
    <name evidence="1" type="ORF">GCM10011409_20050</name>
</gene>
<dbReference type="AlphaFoldDB" id="A0A9W5TXH3"/>
<reference evidence="1" key="2">
    <citation type="submission" date="2020-09" db="EMBL/GenBank/DDBJ databases">
        <authorList>
            <person name="Sun Q."/>
            <person name="Zhou Y."/>
        </authorList>
    </citation>
    <scope>NUCLEOTIDE SEQUENCE</scope>
    <source>
        <strain evidence="1">CGMCC 1.15454</strain>
    </source>
</reference>
<organism evidence="1 2">
    <name type="scientific">Lentibacillus populi</name>
    <dbReference type="NCBI Taxonomy" id="1827502"/>
    <lineage>
        <taxon>Bacteria</taxon>
        <taxon>Bacillati</taxon>
        <taxon>Bacillota</taxon>
        <taxon>Bacilli</taxon>
        <taxon>Bacillales</taxon>
        <taxon>Bacillaceae</taxon>
        <taxon>Lentibacillus</taxon>
    </lineage>
</organism>
<keyword evidence="2" id="KW-1185">Reference proteome</keyword>
<accession>A0A9W5TXH3</accession>
<dbReference type="Proteomes" id="UP000621492">
    <property type="component" value="Unassembled WGS sequence"/>
</dbReference>
<evidence type="ECO:0000313" key="1">
    <source>
        <dbReference type="EMBL" id="GGB42466.1"/>
    </source>
</evidence>